<feature type="domain" description="G-protein coupled receptors family 2 profile 1" evidence="1">
    <location>
        <begin position="22"/>
        <end position="110"/>
    </location>
</feature>
<dbReference type="Pfam" id="PF02793">
    <property type="entry name" value="HRM"/>
    <property type="match status" value="1"/>
</dbReference>
<dbReference type="InterPro" id="IPR036445">
    <property type="entry name" value="GPCR_2_extracell_dom_sf"/>
</dbReference>
<dbReference type="GeneID" id="106817250"/>
<organism evidence="2 3">
    <name type="scientific">Priapulus caudatus</name>
    <name type="common">Priapulid worm</name>
    <dbReference type="NCBI Taxonomy" id="37621"/>
    <lineage>
        <taxon>Eukaryota</taxon>
        <taxon>Metazoa</taxon>
        <taxon>Ecdysozoa</taxon>
        <taxon>Scalidophora</taxon>
        <taxon>Priapulida</taxon>
        <taxon>Priapulimorpha</taxon>
        <taxon>Priapulimorphida</taxon>
        <taxon>Priapulidae</taxon>
        <taxon>Priapulus</taxon>
    </lineage>
</organism>
<dbReference type="InterPro" id="IPR017983">
    <property type="entry name" value="GPCR_2_secretin-like_CS"/>
</dbReference>
<proteinExistence type="predicted"/>
<sequence>MIGSGLDWNNGWNNIPIQSLENCRARMEAKDNLPFQQGLSCDATWDSLLCWPATAAGTTAALPCPAVRGSDTTKQAYRRCLEDGEWAERTPGTNSRTGGWTNYTECYAQEVAEPINLMQTTLSNQVSQDLAK</sequence>
<dbReference type="SUPFAM" id="SSF111418">
    <property type="entry name" value="Hormone receptor domain"/>
    <property type="match status" value="1"/>
</dbReference>
<evidence type="ECO:0000313" key="3">
    <source>
        <dbReference type="RefSeq" id="XP_014677399.1"/>
    </source>
</evidence>
<gene>
    <name evidence="3" type="primary">LOC106817250</name>
</gene>
<dbReference type="InterPro" id="IPR001879">
    <property type="entry name" value="GPCR_2_extracellular_dom"/>
</dbReference>
<dbReference type="PROSITE" id="PS50227">
    <property type="entry name" value="G_PROTEIN_RECEP_F2_3"/>
    <property type="match status" value="1"/>
</dbReference>
<keyword evidence="2" id="KW-1185">Reference proteome</keyword>
<feature type="non-terminal residue" evidence="3">
    <location>
        <position position="132"/>
    </location>
</feature>
<dbReference type="Proteomes" id="UP000695022">
    <property type="component" value="Unplaced"/>
</dbReference>
<dbReference type="InterPro" id="IPR050332">
    <property type="entry name" value="GPCR_2"/>
</dbReference>
<name>A0ABM1EYX8_PRICU</name>
<dbReference type="PANTHER" id="PTHR45620:SF17">
    <property type="entry name" value="PDF RECEPTOR"/>
    <property type="match status" value="1"/>
</dbReference>
<reference evidence="3" key="1">
    <citation type="submission" date="2025-08" db="UniProtKB">
        <authorList>
            <consortium name="RefSeq"/>
        </authorList>
    </citation>
    <scope>IDENTIFICATION</scope>
</reference>
<dbReference type="Gene3D" id="4.10.1240.10">
    <property type="entry name" value="GPCR, family 2, extracellular hormone receptor domain"/>
    <property type="match status" value="1"/>
</dbReference>
<accession>A0ABM1EYX8</accession>
<dbReference type="SMART" id="SM00008">
    <property type="entry name" value="HormR"/>
    <property type="match status" value="1"/>
</dbReference>
<dbReference type="RefSeq" id="XP_014677399.1">
    <property type="nucleotide sequence ID" value="XM_014821913.1"/>
</dbReference>
<dbReference type="PANTHER" id="PTHR45620">
    <property type="entry name" value="PDF RECEPTOR-LIKE PROTEIN-RELATED"/>
    <property type="match status" value="1"/>
</dbReference>
<protein>
    <submittedName>
        <fullName evidence="3">PDF receptor-like</fullName>
    </submittedName>
</protein>
<dbReference type="PROSITE" id="PS00649">
    <property type="entry name" value="G_PROTEIN_RECEP_F2_1"/>
    <property type="match status" value="1"/>
</dbReference>
<evidence type="ECO:0000259" key="1">
    <source>
        <dbReference type="PROSITE" id="PS50227"/>
    </source>
</evidence>
<evidence type="ECO:0000313" key="2">
    <source>
        <dbReference type="Proteomes" id="UP000695022"/>
    </source>
</evidence>